<dbReference type="Pfam" id="PF01545">
    <property type="entry name" value="Cation_efflux"/>
    <property type="match status" value="1"/>
</dbReference>
<evidence type="ECO:0000256" key="9">
    <source>
        <dbReference type="SAM" id="Phobius"/>
    </source>
</evidence>
<dbReference type="InterPro" id="IPR050681">
    <property type="entry name" value="CDF/SLC30A"/>
</dbReference>
<dbReference type="NCBIfam" id="TIGR01297">
    <property type="entry name" value="CDF"/>
    <property type="match status" value="1"/>
</dbReference>
<keyword evidence="8 9" id="KW-0472">Membrane</keyword>
<feature type="transmembrane region" description="Helical" evidence="9">
    <location>
        <begin position="117"/>
        <end position="137"/>
    </location>
</feature>
<comment type="similarity">
    <text evidence="2">Belongs to the cation diffusion facilitator (CDF) transporter (TC 2.A.4) family. SLC30A subfamily.</text>
</comment>
<accession>A0ABP9DGE6</accession>
<keyword evidence="5" id="KW-0862">Zinc</keyword>
<evidence type="ECO:0000313" key="13">
    <source>
        <dbReference type="Proteomes" id="UP001500298"/>
    </source>
</evidence>
<protein>
    <submittedName>
        <fullName evidence="12">Cation diffusion facilitator family transporter</fullName>
    </submittedName>
</protein>
<comment type="subcellular location">
    <subcellularLocation>
        <location evidence="1">Membrane</location>
        <topology evidence="1">Multi-pass membrane protein</topology>
    </subcellularLocation>
</comment>
<organism evidence="12 13">
    <name type="scientific">Algivirga pacifica</name>
    <dbReference type="NCBI Taxonomy" id="1162670"/>
    <lineage>
        <taxon>Bacteria</taxon>
        <taxon>Pseudomonadati</taxon>
        <taxon>Bacteroidota</taxon>
        <taxon>Cytophagia</taxon>
        <taxon>Cytophagales</taxon>
        <taxon>Flammeovirgaceae</taxon>
        <taxon>Algivirga</taxon>
    </lineage>
</organism>
<feature type="transmembrane region" description="Helical" evidence="9">
    <location>
        <begin position="12"/>
        <end position="36"/>
    </location>
</feature>
<evidence type="ECO:0000256" key="6">
    <source>
        <dbReference type="ARBA" id="ARBA00022989"/>
    </source>
</evidence>
<evidence type="ECO:0000256" key="5">
    <source>
        <dbReference type="ARBA" id="ARBA00022906"/>
    </source>
</evidence>
<evidence type="ECO:0000259" key="10">
    <source>
        <dbReference type="Pfam" id="PF01545"/>
    </source>
</evidence>
<keyword evidence="3" id="KW-0813">Transport</keyword>
<evidence type="ECO:0000256" key="4">
    <source>
        <dbReference type="ARBA" id="ARBA00022692"/>
    </source>
</evidence>
<evidence type="ECO:0000256" key="1">
    <source>
        <dbReference type="ARBA" id="ARBA00004141"/>
    </source>
</evidence>
<feature type="transmembrane region" description="Helical" evidence="9">
    <location>
        <begin position="48"/>
        <end position="66"/>
    </location>
</feature>
<feature type="domain" description="Cation efflux protein transmembrane" evidence="10">
    <location>
        <begin position="18"/>
        <end position="203"/>
    </location>
</feature>
<evidence type="ECO:0000256" key="7">
    <source>
        <dbReference type="ARBA" id="ARBA00023065"/>
    </source>
</evidence>
<feature type="domain" description="Cation efflux protein cytoplasmic" evidence="11">
    <location>
        <begin position="210"/>
        <end position="283"/>
    </location>
</feature>
<dbReference type="InterPro" id="IPR027470">
    <property type="entry name" value="Cation_efflux_CTD"/>
</dbReference>
<dbReference type="RefSeq" id="WP_345372501.1">
    <property type="nucleotide sequence ID" value="NZ_BAABJX010000038.1"/>
</dbReference>
<sequence length="295" mass="32435">MGHNHNHTHDNFGKAFAIGIGLNTVYITLEAFYGFATNSSALLADAGHNTSDVFGLVLAWAAIWIAKKKPSGKYTYGLRKTTILVSLLNSLLIILASGFILWDAIEKIQNPIAVPSSTIMIVASIGLFINAGTALMFMKGQHDLNIKGAFLHMAADAGVTLAVLIGGLVMKYTDAFWVDPCLSFLIVGVILYGTWGLLVDSVKLVIDAVPKNIDVNEVEDYLKTIEDVEDVHDLHVWALSTTETALTAHLVIPKGYEDQLLYDVRDKLHQTFNITHTTLQVEKEWGNNKYCSCFH</sequence>
<evidence type="ECO:0000259" key="11">
    <source>
        <dbReference type="Pfam" id="PF16916"/>
    </source>
</evidence>
<keyword evidence="5" id="KW-0864">Zinc transport</keyword>
<evidence type="ECO:0000256" key="8">
    <source>
        <dbReference type="ARBA" id="ARBA00023136"/>
    </source>
</evidence>
<reference evidence="13" key="1">
    <citation type="journal article" date="2019" name="Int. J. Syst. Evol. Microbiol.">
        <title>The Global Catalogue of Microorganisms (GCM) 10K type strain sequencing project: providing services to taxonomists for standard genome sequencing and annotation.</title>
        <authorList>
            <consortium name="The Broad Institute Genomics Platform"/>
            <consortium name="The Broad Institute Genome Sequencing Center for Infectious Disease"/>
            <person name="Wu L."/>
            <person name="Ma J."/>
        </authorList>
    </citation>
    <scope>NUCLEOTIDE SEQUENCE [LARGE SCALE GENOMIC DNA]</scope>
    <source>
        <strain evidence="13">JCM 18326</strain>
    </source>
</reference>
<keyword evidence="6 9" id="KW-1133">Transmembrane helix</keyword>
<dbReference type="PANTHER" id="PTHR11562:SF17">
    <property type="entry name" value="RE54080P-RELATED"/>
    <property type="match status" value="1"/>
</dbReference>
<dbReference type="EMBL" id="BAABJX010000038">
    <property type="protein sequence ID" value="GAA4839745.1"/>
    <property type="molecule type" value="Genomic_DNA"/>
</dbReference>
<keyword evidence="7" id="KW-0406">Ion transport</keyword>
<keyword evidence="4 9" id="KW-0812">Transmembrane</keyword>
<feature type="transmembrane region" description="Helical" evidence="9">
    <location>
        <begin position="176"/>
        <end position="198"/>
    </location>
</feature>
<feature type="transmembrane region" description="Helical" evidence="9">
    <location>
        <begin position="149"/>
        <end position="170"/>
    </location>
</feature>
<dbReference type="PANTHER" id="PTHR11562">
    <property type="entry name" value="CATION EFFLUX PROTEIN/ ZINC TRANSPORTER"/>
    <property type="match status" value="1"/>
</dbReference>
<dbReference type="SUPFAM" id="SSF161111">
    <property type="entry name" value="Cation efflux protein transmembrane domain-like"/>
    <property type="match status" value="1"/>
</dbReference>
<dbReference type="SUPFAM" id="SSF160240">
    <property type="entry name" value="Cation efflux protein cytoplasmic domain-like"/>
    <property type="match status" value="1"/>
</dbReference>
<evidence type="ECO:0000256" key="2">
    <source>
        <dbReference type="ARBA" id="ARBA00008873"/>
    </source>
</evidence>
<dbReference type="Gene3D" id="1.20.1510.10">
    <property type="entry name" value="Cation efflux protein transmembrane domain"/>
    <property type="match status" value="1"/>
</dbReference>
<dbReference type="InterPro" id="IPR036837">
    <property type="entry name" value="Cation_efflux_CTD_sf"/>
</dbReference>
<gene>
    <name evidence="12" type="ORF">GCM10023331_26190</name>
</gene>
<feature type="transmembrane region" description="Helical" evidence="9">
    <location>
        <begin position="87"/>
        <end position="105"/>
    </location>
</feature>
<name>A0ABP9DGE6_9BACT</name>
<evidence type="ECO:0000256" key="3">
    <source>
        <dbReference type="ARBA" id="ARBA00022448"/>
    </source>
</evidence>
<evidence type="ECO:0000313" key="12">
    <source>
        <dbReference type="EMBL" id="GAA4839745.1"/>
    </source>
</evidence>
<dbReference type="Pfam" id="PF16916">
    <property type="entry name" value="ZT_dimer"/>
    <property type="match status" value="1"/>
</dbReference>
<keyword evidence="13" id="KW-1185">Reference proteome</keyword>
<dbReference type="InterPro" id="IPR027469">
    <property type="entry name" value="Cation_efflux_TMD_sf"/>
</dbReference>
<dbReference type="InterPro" id="IPR002524">
    <property type="entry name" value="Cation_efflux"/>
</dbReference>
<dbReference type="InterPro" id="IPR058533">
    <property type="entry name" value="Cation_efflux_TM"/>
</dbReference>
<proteinExistence type="inferred from homology"/>
<dbReference type="Proteomes" id="UP001500298">
    <property type="component" value="Unassembled WGS sequence"/>
</dbReference>
<comment type="caution">
    <text evidence="12">The sequence shown here is derived from an EMBL/GenBank/DDBJ whole genome shotgun (WGS) entry which is preliminary data.</text>
</comment>